<keyword evidence="2" id="KW-1185">Reference proteome</keyword>
<name>A0AAD9AWJ2_9PEZI</name>
<evidence type="ECO:0000313" key="1">
    <source>
        <dbReference type="EMBL" id="KAK1853960.1"/>
    </source>
</evidence>
<comment type="caution">
    <text evidence="1">The sequence shown here is derived from an EMBL/GenBank/DDBJ whole genome shotgun (WGS) entry which is preliminary data.</text>
</comment>
<reference evidence="1" key="1">
    <citation type="submission" date="2023-01" db="EMBL/GenBank/DDBJ databases">
        <title>Colletotrichum chrysophilum M932 genome sequence.</title>
        <authorList>
            <person name="Baroncelli R."/>
        </authorList>
    </citation>
    <scope>NUCLEOTIDE SEQUENCE</scope>
    <source>
        <strain evidence="1">M932</strain>
    </source>
</reference>
<dbReference type="EMBL" id="JAQOWY010000045">
    <property type="protein sequence ID" value="KAK1853960.1"/>
    <property type="molecule type" value="Genomic_DNA"/>
</dbReference>
<organism evidence="1 2">
    <name type="scientific">Colletotrichum chrysophilum</name>
    <dbReference type="NCBI Taxonomy" id="1836956"/>
    <lineage>
        <taxon>Eukaryota</taxon>
        <taxon>Fungi</taxon>
        <taxon>Dikarya</taxon>
        <taxon>Ascomycota</taxon>
        <taxon>Pezizomycotina</taxon>
        <taxon>Sordariomycetes</taxon>
        <taxon>Hypocreomycetidae</taxon>
        <taxon>Glomerellales</taxon>
        <taxon>Glomerellaceae</taxon>
        <taxon>Colletotrichum</taxon>
        <taxon>Colletotrichum gloeosporioides species complex</taxon>
    </lineage>
</organism>
<dbReference type="Proteomes" id="UP001243330">
    <property type="component" value="Unassembled WGS sequence"/>
</dbReference>
<dbReference type="AlphaFoldDB" id="A0AAD9AWJ2"/>
<evidence type="ECO:0000313" key="2">
    <source>
        <dbReference type="Proteomes" id="UP001243330"/>
    </source>
</evidence>
<protein>
    <submittedName>
        <fullName evidence="1">Uncharacterized protein</fullName>
    </submittedName>
</protein>
<accession>A0AAD9AWJ2</accession>
<gene>
    <name evidence="1" type="ORF">CCHR01_03378</name>
</gene>
<proteinExistence type="predicted"/>
<sequence length="53" mass="6214">MYGFMNTTIRMDPHCNSFHIIYNYSPRFSKPSVQCSLVTDVLRVKYGKGEKPR</sequence>